<dbReference type="EMBL" id="CH991553">
    <property type="protein sequence ID" value="EDQ88724.1"/>
    <property type="molecule type" value="Genomic_DNA"/>
</dbReference>
<dbReference type="GO" id="GO:0045324">
    <property type="term" value="P:late endosome to vacuole transport"/>
    <property type="evidence" value="ECO:0000318"/>
    <property type="project" value="GO_Central"/>
</dbReference>
<dbReference type="InterPro" id="IPR005024">
    <property type="entry name" value="Snf7_fam"/>
</dbReference>
<name>A9V105_MONBE</name>
<dbReference type="KEGG" id="mbr:MONBRDRAFT_32664"/>
<dbReference type="GeneID" id="5891664"/>
<dbReference type="FunCoup" id="A9V105">
    <property type="interactions" value="1171"/>
</dbReference>
<dbReference type="Gene3D" id="6.10.140.1230">
    <property type="match status" value="1"/>
</dbReference>
<dbReference type="RefSeq" id="XP_001746337.1">
    <property type="nucleotide sequence ID" value="XM_001746285.1"/>
</dbReference>
<dbReference type="GO" id="GO:0032509">
    <property type="term" value="P:endosome transport via multivesicular body sorting pathway"/>
    <property type="evidence" value="ECO:0000318"/>
    <property type="project" value="GO_Central"/>
</dbReference>
<dbReference type="Pfam" id="PF03357">
    <property type="entry name" value="Snf7"/>
    <property type="match status" value="1"/>
</dbReference>
<evidence type="ECO:0008006" key="3">
    <source>
        <dbReference type="Google" id="ProtNLM"/>
    </source>
</evidence>
<dbReference type="OMA" id="KILWEVT"/>
<reference evidence="1 2" key="1">
    <citation type="journal article" date="2008" name="Nature">
        <title>The genome of the choanoflagellate Monosiga brevicollis and the origin of metazoans.</title>
        <authorList>
            <consortium name="JGI Sequencing"/>
            <person name="King N."/>
            <person name="Westbrook M.J."/>
            <person name="Young S.L."/>
            <person name="Kuo A."/>
            <person name="Abedin M."/>
            <person name="Chapman J."/>
            <person name="Fairclough S."/>
            <person name="Hellsten U."/>
            <person name="Isogai Y."/>
            <person name="Letunic I."/>
            <person name="Marr M."/>
            <person name="Pincus D."/>
            <person name="Putnam N."/>
            <person name="Rokas A."/>
            <person name="Wright K.J."/>
            <person name="Zuzow R."/>
            <person name="Dirks W."/>
            <person name="Good M."/>
            <person name="Goodstein D."/>
            <person name="Lemons D."/>
            <person name="Li W."/>
            <person name="Lyons J.B."/>
            <person name="Morris A."/>
            <person name="Nichols S."/>
            <person name="Richter D.J."/>
            <person name="Salamov A."/>
            <person name="Bork P."/>
            <person name="Lim W.A."/>
            <person name="Manning G."/>
            <person name="Miller W.T."/>
            <person name="McGinnis W."/>
            <person name="Shapiro H."/>
            <person name="Tjian R."/>
            <person name="Grigoriev I.V."/>
            <person name="Rokhsar D."/>
        </authorList>
    </citation>
    <scope>NUCLEOTIDE SEQUENCE [LARGE SCALE GENOMIC DNA]</scope>
    <source>
        <strain evidence="2">MX1 / ATCC 50154</strain>
    </source>
</reference>
<dbReference type="AlphaFoldDB" id="A9V105"/>
<organism evidence="1 2">
    <name type="scientific">Monosiga brevicollis</name>
    <name type="common">Choanoflagellate</name>
    <dbReference type="NCBI Taxonomy" id="81824"/>
    <lineage>
        <taxon>Eukaryota</taxon>
        <taxon>Choanoflagellata</taxon>
        <taxon>Craspedida</taxon>
        <taxon>Salpingoecidae</taxon>
        <taxon>Monosiga</taxon>
    </lineage>
</organism>
<dbReference type="eggNOG" id="KOG3229">
    <property type="taxonomic scope" value="Eukaryota"/>
</dbReference>
<dbReference type="InParanoid" id="A9V105"/>
<dbReference type="GO" id="GO:0005771">
    <property type="term" value="C:multivesicular body"/>
    <property type="evidence" value="ECO:0000318"/>
    <property type="project" value="GO_Central"/>
</dbReference>
<evidence type="ECO:0000313" key="1">
    <source>
        <dbReference type="EMBL" id="EDQ88724.1"/>
    </source>
</evidence>
<dbReference type="Proteomes" id="UP000001357">
    <property type="component" value="Unassembled WGS sequence"/>
</dbReference>
<protein>
    <recommendedName>
        <fullName evidence="3">Charged multivesicular body protein 3</fullName>
    </recommendedName>
</protein>
<dbReference type="STRING" id="81824.A9V105"/>
<keyword evidence="2" id="KW-1185">Reference proteome</keyword>
<sequence>MGWFSAPPPDPKEQIREWKSSLRKEMRGLDRQVMRIEREEMKIKQSVRDAAKKGQTDVAKVLAKSLVESRRAKNRIHKTKAQINSVSMQIQQQASMARVAGAMGKSAEVMAMMQQLVRMPEIQETMRQMSMEMQKAGLIEEMMEDTMDSVLDDSDMEEEAEEEVEKVLMELTSGLLGANVSTRTPAVAAAAEEAETGQADDLSARLAALRS</sequence>
<accession>A9V105</accession>
<proteinExistence type="predicted"/>
<evidence type="ECO:0000313" key="2">
    <source>
        <dbReference type="Proteomes" id="UP000001357"/>
    </source>
</evidence>
<dbReference type="GO" id="GO:0015031">
    <property type="term" value="P:protein transport"/>
    <property type="evidence" value="ECO:0000318"/>
    <property type="project" value="GO_Central"/>
</dbReference>
<dbReference type="GO" id="GO:0000815">
    <property type="term" value="C:ESCRT III complex"/>
    <property type="evidence" value="ECO:0000318"/>
    <property type="project" value="GO_Central"/>
</dbReference>
<gene>
    <name evidence="1" type="ORF">MONBRDRAFT_32664</name>
</gene>
<dbReference type="PANTHER" id="PTHR10476">
    <property type="entry name" value="CHARGED MULTIVESICULAR BODY PROTEIN"/>
    <property type="match status" value="1"/>
</dbReference>